<proteinExistence type="predicted"/>
<evidence type="ECO:0000313" key="2">
    <source>
        <dbReference type="Proteomes" id="UP000257559"/>
    </source>
</evidence>
<evidence type="ECO:0000313" key="1">
    <source>
        <dbReference type="EMBL" id="SYV97851.1"/>
    </source>
</evidence>
<dbReference type="AlphaFoldDB" id="A0A3B0QDX7"/>
<protein>
    <submittedName>
        <fullName evidence="1">Uncharacterized protein</fullName>
    </submittedName>
</protein>
<dbReference type="KEGG" id="medw:NCTC10132_01222"/>
<feature type="non-terminal residue" evidence="1">
    <location>
        <position position="55"/>
    </location>
</feature>
<dbReference type="Proteomes" id="UP000257559">
    <property type="component" value="Chromosome"/>
</dbReference>
<accession>A0A3B0QDX7</accession>
<name>A0A3B0QDX7_9BACT</name>
<sequence>MIRNLKDESNKMQLLKPAFEGHEFPSFVGRKNAKVTDNLESEVSYVYLDKEHQTW</sequence>
<reference evidence="2" key="1">
    <citation type="submission" date="2018-06" db="EMBL/GenBank/DDBJ databases">
        <authorList>
            <consortium name="Pathogen Informatics"/>
        </authorList>
    </citation>
    <scope>NUCLEOTIDE SEQUENCE [LARGE SCALE GENOMIC DNA]</scope>
    <source>
        <strain evidence="2">NCTC10132</strain>
    </source>
</reference>
<gene>
    <name evidence="1" type="ORF">NCTC10132_01222</name>
</gene>
<organism evidence="1 2">
    <name type="scientific">Mycoplasmopsis edwardii</name>
    <dbReference type="NCBI Taxonomy" id="53558"/>
    <lineage>
        <taxon>Bacteria</taxon>
        <taxon>Bacillati</taxon>
        <taxon>Mycoplasmatota</taxon>
        <taxon>Mycoplasmoidales</taxon>
        <taxon>Metamycoplasmataceae</taxon>
        <taxon>Mycoplasmopsis</taxon>
    </lineage>
</organism>
<dbReference type="EMBL" id="LS991951">
    <property type="protein sequence ID" value="SYV97851.1"/>
    <property type="molecule type" value="Genomic_DNA"/>
</dbReference>
<keyword evidence="2" id="KW-1185">Reference proteome</keyword>